<accession>A0AAV7GX55</accession>
<evidence type="ECO:0000313" key="2">
    <source>
        <dbReference type="Proteomes" id="UP000775213"/>
    </source>
</evidence>
<comment type="caution">
    <text evidence="1">The sequence shown here is derived from an EMBL/GenBank/DDBJ whole genome shotgun (WGS) entry which is preliminary data.</text>
</comment>
<dbReference type="EMBL" id="JAGFBR010000010">
    <property type="protein sequence ID" value="KAH0460645.1"/>
    <property type="molecule type" value="Genomic_DNA"/>
</dbReference>
<keyword evidence="2" id="KW-1185">Reference proteome</keyword>
<sequence>MSIDNIPFSLIRPILNLACFTNFVSKVTADIYTDSSEFMKKSIAKVLIESVLDQENEPTNNSRAQFIA</sequence>
<proteinExistence type="predicted"/>
<gene>
    <name evidence="1" type="ORF">IEQ34_011308</name>
</gene>
<evidence type="ECO:0000313" key="1">
    <source>
        <dbReference type="EMBL" id="KAH0460645.1"/>
    </source>
</evidence>
<reference evidence="1 2" key="1">
    <citation type="journal article" date="2021" name="Hortic Res">
        <title>Chromosome-scale assembly of the Dendrobium chrysotoxum genome enhances the understanding of orchid evolution.</title>
        <authorList>
            <person name="Zhang Y."/>
            <person name="Zhang G.Q."/>
            <person name="Zhang D."/>
            <person name="Liu X.D."/>
            <person name="Xu X.Y."/>
            <person name="Sun W.H."/>
            <person name="Yu X."/>
            <person name="Zhu X."/>
            <person name="Wang Z.W."/>
            <person name="Zhao X."/>
            <person name="Zhong W.Y."/>
            <person name="Chen H."/>
            <person name="Yin W.L."/>
            <person name="Huang T."/>
            <person name="Niu S.C."/>
            <person name="Liu Z.J."/>
        </authorList>
    </citation>
    <scope>NUCLEOTIDE SEQUENCE [LARGE SCALE GENOMIC DNA]</scope>
    <source>
        <strain evidence="1">Lindl</strain>
    </source>
</reference>
<name>A0AAV7GX55_DENCH</name>
<protein>
    <submittedName>
        <fullName evidence="1">Uncharacterized protein</fullName>
    </submittedName>
</protein>
<dbReference type="Proteomes" id="UP000775213">
    <property type="component" value="Unassembled WGS sequence"/>
</dbReference>
<organism evidence="1 2">
    <name type="scientific">Dendrobium chrysotoxum</name>
    <name type="common">Orchid</name>
    <dbReference type="NCBI Taxonomy" id="161865"/>
    <lineage>
        <taxon>Eukaryota</taxon>
        <taxon>Viridiplantae</taxon>
        <taxon>Streptophyta</taxon>
        <taxon>Embryophyta</taxon>
        <taxon>Tracheophyta</taxon>
        <taxon>Spermatophyta</taxon>
        <taxon>Magnoliopsida</taxon>
        <taxon>Liliopsida</taxon>
        <taxon>Asparagales</taxon>
        <taxon>Orchidaceae</taxon>
        <taxon>Epidendroideae</taxon>
        <taxon>Malaxideae</taxon>
        <taxon>Dendrobiinae</taxon>
        <taxon>Dendrobium</taxon>
    </lineage>
</organism>
<dbReference type="AlphaFoldDB" id="A0AAV7GX55"/>